<gene>
    <name evidence="6" type="ORF">EWB00_007442</name>
</gene>
<feature type="transmembrane region" description="Helical" evidence="4">
    <location>
        <begin position="31"/>
        <end position="52"/>
    </location>
</feature>
<dbReference type="FunFam" id="3.10.250.10:FF:000001">
    <property type="entry name" value="Lysyl oxidase 4 isoform X1"/>
    <property type="match status" value="1"/>
</dbReference>
<evidence type="ECO:0000256" key="4">
    <source>
        <dbReference type="SAM" id="Phobius"/>
    </source>
</evidence>
<evidence type="ECO:0000256" key="3">
    <source>
        <dbReference type="PROSITE-ProRule" id="PRU00196"/>
    </source>
</evidence>
<dbReference type="InterPro" id="IPR050912">
    <property type="entry name" value="LOX-like_protein"/>
</dbReference>
<dbReference type="InterPro" id="IPR036772">
    <property type="entry name" value="SRCR-like_dom_sf"/>
</dbReference>
<dbReference type="STRING" id="6182.A0A4Z2CUN6"/>
<dbReference type="GO" id="GO:0004720">
    <property type="term" value="F:protein-lysine 6-oxidase activity"/>
    <property type="evidence" value="ECO:0007669"/>
    <property type="project" value="TreeGrafter"/>
</dbReference>
<dbReference type="PANTHER" id="PTHR45817:SF4">
    <property type="entry name" value="LYSYL OXIDASE-LIKE-RELATED"/>
    <property type="match status" value="1"/>
</dbReference>
<accession>A0A4Z2CUN6</accession>
<dbReference type="PROSITE" id="PS50287">
    <property type="entry name" value="SRCR_2"/>
    <property type="match status" value="2"/>
</dbReference>
<sequence>MKKPHWLCVLSNNFIMTKVNFDENLCCNKSFINAIIIAIVTNVVNFFILNVLCSTTNYDGDIKLVDGPNEQTGTVLVYRTYGWGKVCDDHWTMNEANVVCRQLGMGQALEVHRRNRFGSSSQANYLMDEVHCTGSEKRLTDCRFDGWGKHDCRLNEEAGVKCAQKAVIINKPSWNPLRLNLSQLELEQMSKVDFKVISQQYNFSKHSPTFIPVLIETENGTKGTVCSDHFHSTEAIVFCHQLNVGHGGRVISMPIKQTGINTTNSIAIIGYCYGNETSLRQCKSYIDYNGIQCQTQLAAAVECTDNLPDLLPDRYSLETSTYIQKMSLWLLECALEENCLPDIVYRIIDNNPYNYTWMTRTLMRFSSIIENVGNEVFRPLEDPDNWEWHACHMHYHSMKVFSRYEVVDTEKRLVAVGHKSSFCLEDNLCKSGGVPKFRCSNVVDSKGTQGISPGCRDMYLHDYDCQWVDITDIAPGQYIFQVSFNPDFLVPESNFFNNALTCQMTHLGYTAVLRQCRFIHINDLF</sequence>
<proteinExistence type="predicted"/>
<keyword evidence="4" id="KW-0812">Transmembrane</keyword>
<feature type="domain" description="SRCR" evidence="5">
    <location>
        <begin position="62"/>
        <end position="163"/>
    </location>
</feature>
<dbReference type="GO" id="GO:0005615">
    <property type="term" value="C:extracellular space"/>
    <property type="evidence" value="ECO:0007669"/>
    <property type="project" value="TreeGrafter"/>
</dbReference>
<keyword evidence="2 3" id="KW-1015">Disulfide bond</keyword>
<reference evidence="6 7" key="1">
    <citation type="submission" date="2019-03" db="EMBL/GenBank/DDBJ databases">
        <title>An improved genome assembly of the fluke Schistosoma japonicum.</title>
        <authorList>
            <person name="Hu W."/>
            <person name="Luo F."/>
            <person name="Yin M."/>
            <person name="Mo X."/>
            <person name="Sun C."/>
            <person name="Wu Q."/>
            <person name="Zhu B."/>
            <person name="Xiang M."/>
            <person name="Wang J."/>
            <person name="Wang Y."/>
            <person name="Zhang T."/>
            <person name="Xu B."/>
            <person name="Zheng H."/>
            <person name="Feng Z."/>
        </authorList>
    </citation>
    <scope>NUCLEOTIDE SEQUENCE [LARGE SCALE GENOMIC DNA]</scope>
    <source>
        <strain evidence="6">HuSjv2</strain>
        <tissue evidence="6">Worms</tissue>
    </source>
</reference>
<keyword evidence="7" id="KW-1185">Reference proteome</keyword>
<evidence type="ECO:0000256" key="2">
    <source>
        <dbReference type="ARBA" id="ARBA00023157"/>
    </source>
</evidence>
<name>A0A4Z2CUN6_SCHJA</name>
<evidence type="ECO:0000259" key="5">
    <source>
        <dbReference type="PROSITE" id="PS50287"/>
    </source>
</evidence>
<protein>
    <submittedName>
        <fullName evidence="6">Lysyl oxidase-like protein 3A isoform 1</fullName>
    </submittedName>
</protein>
<feature type="disulfide bond" evidence="3">
    <location>
        <begin position="132"/>
        <end position="142"/>
    </location>
</feature>
<dbReference type="SMART" id="SM00202">
    <property type="entry name" value="SR"/>
    <property type="match status" value="2"/>
</dbReference>
<evidence type="ECO:0000256" key="1">
    <source>
        <dbReference type="ARBA" id="ARBA00022729"/>
    </source>
</evidence>
<keyword evidence="4" id="KW-1133">Transmembrane helix</keyword>
<feature type="disulfide bond" evidence="3">
    <location>
        <begin position="272"/>
        <end position="282"/>
    </location>
</feature>
<dbReference type="EMBL" id="SKCS01000420">
    <property type="protein sequence ID" value="TNN07828.1"/>
    <property type="molecule type" value="Genomic_DNA"/>
</dbReference>
<keyword evidence="4" id="KW-0472">Membrane</keyword>
<dbReference type="SUPFAM" id="SSF56487">
    <property type="entry name" value="SRCR-like"/>
    <property type="match status" value="2"/>
</dbReference>
<keyword evidence="1" id="KW-0732">Signal</keyword>
<organism evidence="6 7">
    <name type="scientific">Schistosoma japonicum</name>
    <name type="common">Blood fluke</name>
    <dbReference type="NCBI Taxonomy" id="6182"/>
    <lineage>
        <taxon>Eukaryota</taxon>
        <taxon>Metazoa</taxon>
        <taxon>Spiralia</taxon>
        <taxon>Lophotrochozoa</taxon>
        <taxon>Platyhelminthes</taxon>
        <taxon>Trematoda</taxon>
        <taxon>Digenea</taxon>
        <taxon>Strigeidida</taxon>
        <taxon>Schistosomatoidea</taxon>
        <taxon>Schistosomatidae</taxon>
        <taxon>Schistosoma</taxon>
    </lineage>
</organism>
<dbReference type="AlphaFoldDB" id="A0A4Z2CUN6"/>
<dbReference type="PRINTS" id="PR00074">
    <property type="entry name" value="LYSYLOXIDASE"/>
</dbReference>
<dbReference type="PRINTS" id="PR00258">
    <property type="entry name" value="SPERACTRCPTR"/>
</dbReference>
<feature type="domain" description="SRCR" evidence="5">
    <location>
        <begin position="194"/>
        <end position="304"/>
    </location>
</feature>
<dbReference type="InterPro" id="IPR001190">
    <property type="entry name" value="SRCR"/>
</dbReference>
<dbReference type="GO" id="GO:0005507">
    <property type="term" value="F:copper ion binding"/>
    <property type="evidence" value="ECO:0007669"/>
    <property type="project" value="InterPro"/>
</dbReference>
<dbReference type="Pfam" id="PF01186">
    <property type="entry name" value="Lysyl_oxidase"/>
    <property type="match status" value="1"/>
</dbReference>
<comment type="caution">
    <text evidence="6">The sequence shown here is derived from an EMBL/GenBank/DDBJ whole genome shotgun (WGS) entry which is preliminary data.</text>
</comment>
<dbReference type="GO" id="GO:0016020">
    <property type="term" value="C:membrane"/>
    <property type="evidence" value="ECO:0007669"/>
    <property type="project" value="InterPro"/>
</dbReference>
<dbReference type="Pfam" id="PF00530">
    <property type="entry name" value="SRCR"/>
    <property type="match status" value="2"/>
</dbReference>
<comment type="caution">
    <text evidence="3">Lacks conserved residue(s) required for the propagation of feature annotation.</text>
</comment>
<evidence type="ECO:0000313" key="6">
    <source>
        <dbReference type="EMBL" id="TNN07828.1"/>
    </source>
</evidence>
<dbReference type="PANTHER" id="PTHR45817">
    <property type="entry name" value="LYSYL OXIDASE-LIKE-RELATED"/>
    <property type="match status" value="1"/>
</dbReference>
<dbReference type="Proteomes" id="UP000311919">
    <property type="component" value="Unassembled WGS sequence"/>
</dbReference>
<dbReference type="Gene3D" id="3.10.250.10">
    <property type="entry name" value="SRCR-like domain"/>
    <property type="match status" value="2"/>
</dbReference>
<dbReference type="InterPro" id="IPR001695">
    <property type="entry name" value="Lysyl_oxidase"/>
</dbReference>
<dbReference type="OrthoDB" id="547291at2759"/>
<evidence type="ECO:0000313" key="7">
    <source>
        <dbReference type="Proteomes" id="UP000311919"/>
    </source>
</evidence>